<dbReference type="InterPro" id="IPR056648">
    <property type="entry name" value="DUF7746"/>
</dbReference>
<sequence>MVANSYITNHSFRQSEIVPLLVTGFTGTLRYWWDKHLTPESKNKIIYAVKLNEDGLPIFDEQIGQGIEDGVNTLFYTIIEHFIGTPSNTTARIHDQLSNLRCPKLSDFRWYKDVFISRVMLRDDSNQPFWKEKFINDLNCIQEGLISTKYYQKSRESLSTASGKSLQLNFELPKAHICQNKVCFKTSFVLVKNITDEVILGLPFLALLYPFQVEYDVKWWDKFEVQRNSKYVYNDLPAEPQSTSPVGSVRSSLSVEGKSKSELQEIARQLIIQASQMDDDDEDNDSPASSSCQPMQHPVKPKSWYEDSQDPYDAYDLHSD</sequence>
<proteinExistence type="predicted"/>
<dbReference type="AlphaFoldDB" id="A0AAD4W5M0"/>
<accession>A0AAD4W5M0</accession>
<gene>
    <name evidence="3" type="ORF">L3X38_015797</name>
</gene>
<dbReference type="PANTHER" id="PTHR33054">
    <property type="entry name" value="CCHC-TYPE DOMAIN-CONTAINING PROTEIN"/>
    <property type="match status" value="1"/>
</dbReference>
<evidence type="ECO:0000256" key="1">
    <source>
        <dbReference type="SAM" id="MobiDB-lite"/>
    </source>
</evidence>
<dbReference type="EMBL" id="JAJFAZ020000003">
    <property type="protein sequence ID" value="KAI5336529.1"/>
    <property type="molecule type" value="Genomic_DNA"/>
</dbReference>
<dbReference type="PANTHER" id="PTHR33054:SF9">
    <property type="entry name" value="CCHC-TYPE DOMAIN-CONTAINING PROTEIN"/>
    <property type="match status" value="1"/>
</dbReference>
<reference evidence="3 4" key="1">
    <citation type="journal article" date="2022" name="G3 (Bethesda)">
        <title>Whole-genome sequence and methylome profiling of the almond [Prunus dulcis (Mill.) D.A. Webb] cultivar 'Nonpareil'.</title>
        <authorList>
            <person name="D'Amico-Willman K.M."/>
            <person name="Ouma W.Z."/>
            <person name="Meulia T."/>
            <person name="Sideli G.M."/>
            <person name="Gradziel T.M."/>
            <person name="Fresnedo-Ramirez J."/>
        </authorList>
    </citation>
    <scope>NUCLEOTIDE SEQUENCE [LARGE SCALE GENOMIC DNA]</scope>
    <source>
        <strain evidence="3">Clone GOH B32 T37-40</strain>
    </source>
</reference>
<comment type="caution">
    <text evidence="3">The sequence shown here is derived from an EMBL/GenBank/DDBJ whole genome shotgun (WGS) entry which is preliminary data.</text>
</comment>
<evidence type="ECO:0000313" key="4">
    <source>
        <dbReference type="Proteomes" id="UP001054821"/>
    </source>
</evidence>
<organism evidence="3 4">
    <name type="scientific">Prunus dulcis</name>
    <name type="common">Almond</name>
    <name type="synonym">Amygdalus dulcis</name>
    <dbReference type="NCBI Taxonomy" id="3755"/>
    <lineage>
        <taxon>Eukaryota</taxon>
        <taxon>Viridiplantae</taxon>
        <taxon>Streptophyta</taxon>
        <taxon>Embryophyta</taxon>
        <taxon>Tracheophyta</taxon>
        <taxon>Spermatophyta</taxon>
        <taxon>Magnoliopsida</taxon>
        <taxon>eudicotyledons</taxon>
        <taxon>Gunneridae</taxon>
        <taxon>Pentapetalae</taxon>
        <taxon>rosids</taxon>
        <taxon>fabids</taxon>
        <taxon>Rosales</taxon>
        <taxon>Rosaceae</taxon>
        <taxon>Amygdaloideae</taxon>
        <taxon>Amygdaleae</taxon>
        <taxon>Prunus</taxon>
    </lineage>
</organism>
<feature type="domain" description="DUF7746" evidence="2">
    <location>
        <begin position="1"/>
        <end position="49"/>
    </location>
</feature>
<protein>
    <recommendedName>
        <fullName evidence="2">DUF7746 domain-containing protein</fullName>
    </recommendedName>
</protein>
<feature type="region of interest" description="Disordered" evidence="1">
    <location>
        <begin position="272"/>
        <end position="320"/>
    </location>
</feature>
<dbReference type="Proteomes" id="UP001054821">
    <property type="component" value="Chromosome 3"/>
</dbReference>
<name>A0AAD4W5M0_PRUDU</name>
<evidence type="ECO:0000313" key="3">
    <source>
        <dbReference type="EMBL" id="KAI5336529.1"/>
    </source>
</evidence>
<evidence type="ECO:0000259" key="2">
    <source>
        <dbReference type="Pfam" id="PF24925"/>
    </source>
</evidence>
<keyword evidence="4" id="KW-1185">Reference proteome</keyword>
<dbReference type="Pfam" id="PF24925">
    <property type="entry name" value="DUF7746"/>
    <property type="match status" value="1"/>
</dbReference>